<protein>
    <recommendedName>
        <fullName evidence="5">DUF4352 domain-containing protein</fullName>
    </recommendedName>
</protein>
<dbReference type="EMBL" id="BAABLW010000001">
    <property type="protein sequence ID" value="GAA4910375.1"/>
    <property type="molecule type" value="Genomic_DNA"/>
</dbReference>
<organism evidence="3 4">
    <name type="scientific">Nesterenkonia rhizosphaerae</name>
    <dbReference type="NCBI Taxonomy" id="1348272"/>
    <lineage>
        <taxon>Bacteria</taxon>
        <taxon>Bacillati</taxon>
        <taxon>Actinomycetota</taxon>
        <taxon>Actinomycetes</taxon>
        <taxon>Micrococcales</taxon>
        <taxon>Micrococcaceae</taxon>
        <taxon>Nesterenkonia</taxon>
    </lineage>
</organism>
<feature type="chain" id="PRO_5046061224" description="DUF4352 domain-containing protein" evidence="2">
    <location>
        <begin position="34"/>
        <end position="251"/>
    </location>
</feature>
<dbReference type="Proteomes" id="UP001500368">
    <property type="component" value="Unassembled WGS sequence"/>
</dbReference>
<feature type="region of interest" description="Disordered" evidence="1">
    <location>
        <begin position="37"/>
        <end position="87"/>
    </location>
</feature>
<comment type="caution">
    <text evidence="3">The sequence shown here is derived from an EMBL/GenBank/DDBJ whole genome shotgun (WGS) entry which is preliminary data.</text>
</comment>
<evidence type="ECO:0000313" key="3">
    <source>
        <dbReference type="EMBL" id="GAA4910375.1"/>
    </source>
</evidence>
<evidence type="ECO:0000256" key="2">
    <source>
        <dbReference type="SAM" id="SignalP"/>
    </source>
</evidence>
<proteinExistence type="predicted"/>
<name>A0ABP9FNK4_9MICC</name>
<keyword evidence="2" id="KW-0732">Signal</keyword>
<feature type="compositionally biased region" description="Low complexity" evidence="1">
    <location>
        <begin position="41"/>
        <end position="66"/>
    </location>
</feature>
<feature type="signal peptide" evidence="2">
    <location>
        <begin position="1"/>
        <end position="33"/>
    </location>
</feature>
<evidence type="ECO:0008006" key="5">
    <source>
        <dbReference type="Google" id="ProtNLM"/>
    </source>
</evidence>
<evidence type="ECO:0000256" key="1">
    <source>
        <dbReference type="SAM" id="MobiDB-lite"/>
    </source>
</evidence>
<reference evidence="4" key="1">
    <citation type="journal article" date="2019" name="Int. J. Syst. Evol. Microbiol.">
        <title>The Global Catalogue of Microorganisms (GCM) 10K type strain sequencing project: providing services to taxonomists for standard genome sequencing and annotation.</title>
        <authorList>
            <consortium name="The Broad Institute Genomics Platform"/>
            <consortium name="The Broad Institute Genome Sequencing Center for Infectious Disease"/>
            <person name="Wu L."/>
            <person name="Ma J."/>
        </authorList>
    </citation>
    <scope>NUCLEOTIDE SEQUENCE [LARGE SCALE GENOMIC DNA]</scope>
    <source>
        <strain evidence="4">JCM 19129</strain>
    </source>
</reference>
<gene>
    <name evidence="3" type="ORF">GCM10025790_00480</name>
</gene>
<sequence length="251" mass="26712">MTPQEPQLEPRAARRTTTLAALAAGLVFMTACAPEGEAEFAEASGPAAETEPAAAEPAEATATESGETQEPEPPAEETDPAAEDDSADTAAMPLDSQDAIETISYEVPGESNTTVEVGLHSLRVEGEVMLLELSFTGEFYGRDASNIYQMFGGHAVYPELNDRENLKQYTVIGSGNSRWSTPATNSGFHYESGQTAPYWAYYAAPVDEIETITVSVIPGAIEFEDVEIDWDGQVSAETAEDAADNGESEGE</sequence>
<evidence type="ECO:0000313" key="4">
    <source>
        <dbReference type="Proteomes" id="UP001500368"/>
    </source>
</evidence>
<keyword evidence="4" id="KW-1185">Reference proteome</keyword>
<feature type="compositionally biased region" description="Acidic residues" evidence="1">
    <location>
        <begin position="67"/>
        <end position="87"/>
    </location>
</feature>
<dbReference type="RefSeq" id="WP_345476139.1">
    <property type="nucleotide sequence ID" value="NZ_BAABLW010000001.1"/>
</dbReference>
<accession>A0ABP9FNK4</accession>